<evidence type="ECO:0000313" key="3">
    <source>
        <dbReference type="Proteomes" id="UP000229681"/>
    </source>
</evidence>
<dbReference type="PROSITE" id="PS50887">
    <property type="entry name" value="GGDEF"/>
    <property type="match status" value="1"/>
</dbReference>
<evidence type="ECO:0000313" key="2">
    <source>
        <dbReference type="EMBL" id="PJF33656.1"/>
    </source>
</evidence>
<organism evidence="2 3">
    <name type="scientific">Candidatus Thermofonsia Clade 1 bacterium</name>
    <dbReference type="NCBI Taxonomy" id="2364210"/>
    <lineage>
        <taxon>Bacteria</taxon>
        <taxon>Bacillati</taxon>
        <taxon>Chloroflexota</taxon>
        <taxon>Candidatus Thermofontia</taxon>
        <taxon>Candidatus Thermofonsia Clade 1</taxon>
    </lineage>
</organism>
<dbReference type="InterPro" id="IPR000160">
    <property type="entry name" value="GGDEF_dom"/>
</dbReference>
<dbReference type="GO" id="GO:0043709">
    <property type="term" value="P:cell adhesion involved in single-species biofilm formation"/>
    <property type="evidence" value="ECO:0007669"/>
    <property type="project" value="TreeGrafter"/>
</dbReference>
<feature type="non-terminal residue" evidence="2">
    <location>
        <position position="115"/>
    </location>
</feature>
<feature type="domain" description="GGDEF" evidence="1">
    <location>
        <begin position="1"/>
        <end position="115"/>
    </location>
</feature>
<dbReference type="AlphaFoldDB" id="A0A2M8P7Z2"/>
<feature type="non-terminal residue" evidence="2">
    <location>
        <position position="1"/>
    </location>
</feature>
<comment type="caution">
    <text evidence="2">The sequence shown here is derived from an EMBL/GenBank/DDBJ whole genome shotgun (WGS) entry which is preliminary data.</text>
</comment>
<dbReference type="SUPFAM" id="SSF55073">
    <property type="entry name" value="Nucleotide cyclase"/>
    <property type="match status" value="1"/>
</dbReference>
<sequence length="115" mass="13023">FLILDIDEWQAFNQRTSPQTADAVLKQLVAALTQMLREHDRIGRLGGDEFGVLLLETDHQAALRTAERIRQDCAALIFNFEEQNYTLTLSIGGSLPRSEDTSFEKVFLRADQALQ</sequence>
<dbReference type="PANTHER" id="PTHR45138:SF9">
    <property type="entry name" value="DIGUANYLATE CYCLASE DGCM-RELATED"/>
    <property type="match status" value="1"/>
</dbReference>
<dbReference type="SMART" id="SM00267">
    <property type="entry name" value="GGDEF"/>
    <property type="match status" value="1"/>
</dbReference>
<dbReference type="NCBIfam" id="TIGR00254">
    <property type="entry name" value="GGDEF"/>
    <property type="match status" value="1"/>
</dbReference>
<dbReference type="CDD" id="cd01949">
    <property type="entry name" value="GGDEF"/>
    <property type="match status" value="1"/>
</dbReference>
<proteinExistence type="predicted"/>
<dbReference type="Gene3D" id="3.30.70.270">
    <property type="match status" value="1"/>
</dbReference>
<dbReference type="EMBL" id="PGTM01000824">
    <property type="protein sequence ID" value="PJF33656.1"/>
    <property type="molecule type" value="Genomic_DNA"/>
</dbReference>
<dbReference type="InterPro" id="IPR050469">
    <property type="entry name" value="Diguanylate_Cyclase"/>
</dbReference>
<dbReference type="InterPro" id="IPR043128">
    <property type="entry name" value="Rev_trsase/Diguanyl_cyclase"/>
</dbReference>
<dbReference type="Proteomes" id="UP000229681">
    <property type="component" value="Unassembled WGS sequence"/>
</dbReference>
<dbReference type="PANTHER" id="PTHR45138">
    <property type="entry name" value="REGULATORY COMPONENTS OF SENSORY TRANSDUCTION SYSTEM"/>
    <property type="match status" value="1"/>
</dbReference>
<dbReference type="InterPro" id="IPR029787">
    <property type="entry name" value="Nucleotide_cyclase"/>
</dbReference>
<name>A0A2M8P7Z2_9CHLR</name>
<protein>
    <recommendedName>
        <fullName evidence="1">GGDEF domain-containing protein</fullName>
    </recommendedName>
</protein>
<dbReference type="GO" id="GO:0005886">
    <property type="term" value="C:plasma membrane"/>
    <property type="evidence" value="ECO:0007669"/>
    <property type="project" value="TreeGrafter"/>
</dbReference>
<dbReference type="Pfam" id="PF00990">
    <property type="entry name" value="GGDEF"/>
    <property type="match status" value="1"/>
</dbReference>
<accession>A0A2M8P7Z2</accession>
<dbReference type="GO" id="GO:1902201">
    <property type="term" value="P:negative regulation of bacterial-type flagellum-dependent cell motility"/>
    <property type="evidence" value="ECO:0007669"/>
    <property type="project" value="TreeGrafter"/>
</dbReference>
<dbReference type="GO" id="GO:0052621">
    <property type="term" value="F:diguanylate cyclase activity"/>
    <property type="evidence" value="ECO:0007669"/>
    <property type="project" value="TreeGrafter"/>
</dbReference>
<reference evidence="2 3" key="1">
    <citation type="submission" date="2017-11" db="EMBL/GenBank/DDBJ databases">
        <title>Evolution of Phototrophy in the Chloroflexi Phylum Driven by Horizontal Gene Transfer.</title>
        <authorList>
            <person name="Ward L.M."/>
            <person name="Hemp J."/>
            <person name="Shih P.M."/>
            <person name="Mcglynn S.E."/>
            <person name="Fischer W."/>
        </authorList>
    </citation>
    <scope>NUCLEOTIDE SEQUENCE [LARGE SCALE GENOMIC DNA]</scope>
    <source>
        <strain evidence="2">JP3_13</strain>
    </source>
</reference>
<gene>
    <name evidence="2" type="ORF">CUN49_18060</name>
</gene>
<evidence type="ECO:0000259" key="1">
    <source>
        <dbReference type="PROSITE" id="PS50887"/>
    </source>
</evidence>